<keyword evidence="4" id="KW-1015">Disulfide bond</keyword>
<dbReference type="GO" id="GO:0008284">
    <property type="term" value="P:positive regulation of cell population proliferation"/>
    <property type="evidence" value="ECO:0007669"/>
    <property type="project" value="TreeGrafter"/>
</dbReference>
<dbReference type="GO" id="GO:0005179">
    <property type="term" value="F:hormone activity"/>
    <property type="evidence" value="ECO:0007669"/>
    <property type="project" value="InterPro"/>
</dbReference>
<dbReference type="EMBL" id="JAHWGI010001072">
    <property type="protein sequence ID" value="KAK3922179.1"/>
    <property type="molecule type" value="Genomic_DNA"/>
</dbReference>
<evidence type="ECO:0000259" key="8">
    <source>
        <dbReference type="SMART" id="SM00078"/>
    </source>
</evidence>
<comment type="similarity">
    <text evidence="1 5">Belongs to the insulin family.</text>
</comment>
<keyword evidence="3 7" id="KW-0732">Signal</keyword>
<feature type="compositionally biased region" description="Acidic residues" evidence="6">
    <location>
        <begin position="130"/>
        <end position="139"/>
    </location>
</feature>
<feature type="signal peptide" evidence="7">
    <location>
        <begin position="1"/>
        <end position="24"/>
    </location>
</feature>
<dbReference type="GO" id="GO:0043066">
    <property type="term" value="P:negative regulation of apoptotic process"/>
    <property type="evidence" value="ECO:0007669"/>
    <property type="project" value="TreeGrafter"/>
</dbReference>
<reference evidence="9" key="1">
    <citation type="submission" date="2021-07" db="EMBL/GenBank/DDBJ databases">
        <authorList>
            <person name="Catto M.A."/>
            <person name="Jacobson A."/>
            <person name="Kennedy G."/>
            <person name="Labadie P."/>
            <person name="Hunt B.G."/>
            <person name="Srinivasan R."/>
        </authorList>
    </citation>
    <scope>NUCLEOTIDE SEQUENCE</scope>
    <source>
        <strain evidence="9">PL_HMW_Pooled</strain>
        <tissue evidence="9">Head</tissue>
    </source>
</reference>
<dbReference type="Pfam" id="PF00049">
    <property type="entry name" value="Insulin"/>
    <property type="match status" value="1"/>
</dbReference>
<proteinExistence type="inferred from homology"/>
<gene>
    <name evidence="9" type="ORF">KUF71_011674</name>
</gene>
<evidence type="ECO:0000313" key="9">
    <source>
        <dbReference type="EMBL" id="KAK3922179.1"/>
    </source>
</evidence>
<accession>A0AAE1HIW9</accession>
<dbReference type="Proteomes" id="UP001219518">
    <property type="component" value="Unassembled WGS sequence"/>
</dbReference>
<feature type="chain" id="PRO_5042218532" evidence="7">
    <location>
        <begin position="25"/>
        <end position="225"/>
    </location>
</feature>
<feature type="region of interest" description="Disordered" evidence="6">
    <location>
        <begin position="26"/>
        <end position="58"/>
    </location>
</feature>
<dbReference type="GO" id="GO:0051897">
    <property type="term" value="P:positive regulation of phosphatidylinositol 3-kinase/protein kinase B signal transduction"/>
    <property type="evidence" value="ECO:0007669"/>
    <property type="project" value="TreeGrafter"/>
</dbReference>
<evidence type="ECO:0000256" key="5">
    <source>
        <dbReference type="RuleBase" id="RU000406"/>
    </source>
</evidence>
<dbReference type="PANTHER" id="PTHR46845">
    <property type="entry name" value="INSULIN-LIKE GROWTH FACTOR I"/>
    <property type="match status" value="1"/>
</dbReference>
<dbReference type="Gene3D" id="1.10.100.10">
    <property type="entry name" value="Insulin-like"/>
    <property type="match status" value="1"/>
</dbReference>
<dbReference type="SMART" id="SM00078">
    <property type="entry name" value="IlGF"/>
    <property type="match status" value="1"/>
</dbReference>
<evidence type="ECO:0000256" key="6">
    <source>
        <dbReference type="SAM" id="MobiDB-lite"/>
    </source>
</evidence>
<comment type="subcellular location">
    <subcellularLocation>
        <location evidence="5">Secreted</location>
    </subcellularLocation>
</comment>
<evidence type="ECO:0000313" key="10">
    <source>
        <dbReference type="Proteomes" id="UP001219518"/>
    </source>
</evidence>
<dbReference type="GO" id="GO:0048009">
    <property type="term" value="P:insulin-like growth factor receptor signaling pathway"/>
    <property type="evidence" value="ECO:0007669"/>
    <property type="project" value="TreeGrafter"/>
</dbReference>
<dbReference type="GO" id="GO:0005159">
    <property type="term" value="F:insulin-like growth factor receptor binding"/>
    <property type="evidence" value="ECO:0007669"/>
    <property type="project" value="TreeGrafter"/>
</dbReference>
<dbReference type="PANTHER" id="PTHR46845:SF1">
    <property type="entry name" value="INSULIN-LIKE GROWTH FACTOR I"/>
    <property type="match status" value="1"/>
</dbReference>
<evidence type="ECO:0000256" key="7">
    <source>
        <dbReference type="SAM" id="SignalP"/>
    </source>
</evidence>
<comment type="caution">
    <text evidence="9">The sequence shown here is derived from an EMBL/GenBank/DDBJ whole genome shotgun (WGS) entry which is preliminary data.</text>
</comment>
<feature type="region of interest" description="Disordered" evidence="6">
    <location>
        <begin position="122"/>
        <end position="147"/>
    </location>
</feature>
<dbReference type="PROSITE" id="PS00262">
    <property type="entry name" value="INSULIN"/>
    <property type="match status" value="1"/>
</dbReference>
<dbReference type="AlphaFoldDB" id="A0AAE1HIW9"/>
<feature type="compositionally biased region" description="Basic residues" evidence="6">
    <location>
        <begin position="42"/>
        <end position="55"/>
    </location>
</feature>
<dbReference type="PRINTS" id="PR00276">
    <property type="entry name" value="INSULINFAMLY"/>
</dbReference>
<dbReference type="GO" id="GO:0008283">
    <property type="term" value="P:cell population proliferation"/>
    <property type="evidence" value="ECO:0007669"/>
    <property type="project" value="TreeGrafter"/>
</dbReference>
<keyword evidence="2" id="KW-0165">Cleavage on pair of basic residues</keyword>
<dbReference type="CDD" id="cd00101">
    <property type="entry name" value="IlGF_like"/>
    <property type="match status" value="1"/>
</dbReference>
<feature type="compositionally biased region" description="Basic and acidic residues" evidence="6">
    <location>
        <begin position="26"/>
        <end position="41"/>
    </location>
</feature>
<organism evidence="9 10">
    <name type="scientific">Frankliniella fusca</name>
    <dbReference type="NCBI Taxonomy" id="407009"/>
    <lineage>
        <taxon>Eukaryota</taxon>
        <taxon>Metazoa</taxon>
        <taxon>Ecdysozoa</taxon>
        <taxon>Arthropoda</taxon>
        <taxon>Hexapoda</taxon>
        <taxon>Insecta</taxon>
        <taxon>Pterygota</taxon>
        <taxon>Neoptera</taxon>
        <taxon>Paraneoptera</taxon>
        <taxon>Thysanoptera</taxon>
        <taxon>Terebrantia</taxon>
        <taxon>Thripoidea</taxon>
        <taxon>Thripidae</taxon>
        <taxon>Frankliniella</taxon>
    </lineage>
</organism>
<evidence type="ECO:0000256" key="1">
    <source>
        <dbReference type="ARBA" id="ARBA00009034"/>
    </source>
</evidence>
<dbReference type="InterPro" id="IPR016179">
    <property type="entry name" value="Insulin-like"/>
</dbReference>
<feature type="domain" description="Insulin-like" evidence="8">
    <location>
        <begin position="57"/>
        <end position="114"/>
    </location>
</feature>
<evidence type="ECO:0000256" key="2">
    <source>
        <dbReference type="ARBA" id="ARBA00022685"/>
    </source>
</evidence>
<keyword evidence="5" id="KW-0964">Secreted</keyword>
<dbReference type="SUPFAM" id="SSF56994">
    <property type="entry name" value="Insulin-like"/>
    <property type="match status" value="1"/>
</dbReference>
<keyword evidence="10" id="KW-1185">Reference proteome</keyword>
<protein>
    <submittedName>
        <fullName evidence="9">Insulin-like growth factor I</fullName>
    </submittedName>
</protein>
<sequence>MKLNLLRGVLGVLLALALLDGALSRPHEQHGQHGQRNELSVRHAHRPHHRHHAHRPQQMCGKELSNALRHLCAGRGYNSPDNMPGSSSSRHGHRGLASECCHVGCTMDDLEQYCQPRKTPLVISQSTSESQEDATAEFESDPRTETGNHIRPAVVEAEAEPAQNDDNQDQKAPPQPTVVGAKVGSKMSMPSFNASNMIQVGVLKSPLQFRTPVTIPSRHQLNSVG</sequence>
<dbReference type="InterPro" id="IPR036438">
    <property type="entry name" value="Insulin-like_sf"/>
</dbReference>
<dbReference type="InterPro" id="IPR022352">
    <property type="entry name" value="Ins/IGF/rlx"/>
</dbReference>
<dbReference type="GO" id="GO:0005615">
    <property type="term" value="C:extracellular space"/>
    <property type="evidence" value="ECO:0007669"/>
    <property type="project" value="TreeGrafter"/>
</dbReference>
<evidence type="ECO:0000256" key="4">
    <source>
        <dbReference type="ARBA" id="ARBA00023157"/>
    </source>
</evidence>
<evidence type="ECO:0000256" key="3">
    <source>
        <dbReference type="ARBA" id="ARBA00022729"/>
    </source>
</evidence>
<dbReference type="InterPro" id="IPR022353">
    <property type="entry name" value="Insulin_CS"/>
</dbReference>
<reference evidence="9" key="2">
    <citation type="journal article" date="2023" name="BMC Genomics">
        <title>Pest status, molecular evolution, and epigenetic factors derived from the genome assembly of Frankliniella fusca, a thysanopteran phytovirus vector.</title>
        <authorList>
            <person name="Catto M.A."/>
            <person name="Labadie P.E."/>
            <person name="Jacobson A.L."/>
            <person name="Kennedy G.G."/>
            <person name="Srinivasan R."/>
            <person name="Hunt B.G."/>
        </authorList>
    </citation>
    <scope>NUCLEOTIDE SEQUENCE</scope>
    <source>
        <strain evidence="9">PL_HMW_Pooled</strain>
    </source>
</reference>
<name>A0AAE1HIW9_9NEOP</name>
<feature type="region of interest" description="Disordered" evidence="6">
    <location>
        <begin position="159"/>
        <end position="182"/>
    </location>
</feature>